<dbReference type="PANTHER" id="PTHR47129:SF1">
    <property type="entry name" value="NMRA-LIKE DOMAIN-CONTAINING PROTEIN"/>
    <property type="match status" value="1"/>
</dbReference>
<evidence type="ECO:0000259" key="1">
    <source>
        <dbReference type="Pfam" id="PF13460"/>
    </source>
</evidence>
<comment type="caution">
    <text evidence="2">The sequence shown here is derived from an EMBL/GenBank/DDBJ whole genome shotgun (WGS) entry which is preliminary data.</text>
</comment>
<sequence length="288" mass="30028">MIVVTGATGQLGRRIVEALAARVGAGRVVASARDPGKAQELAALGVEVRHGDYEDPDSLKGAFAGASQVLLVSSNARATGGDTLAQHRRAIEAAREAGVGRVVYTSHMAAGPGSQFPPARDHAATEAMLAESGLRWTALRHGFYGTSGLMMIQEGLGRGIVEAPADGPVSWTAHDDLAAADAAILAEEGRFDGPTPPLTGSEALDFAALAGIASDLLGRPVARTVIPDEDMPARLVARGLPPRAAEMIMGYFHAARAGEFATVDPALTALIGREPRPMREVMRERLMV</sequence>
<dbReference type="Gene3D" id="3.90.25.10">
    <property type="entry name" value="UDP-galactose 4-epimerase, domain 1"/>
    <property type="match status" value="1"/>
</dbReference>
<gene>
    <name evidence="2" type="ORF">FHG66_11095</name>
</gene>
<protein>
    <submittedName>
        <fullName evidence="2">SDR family oxidoreductase</fullName>
    </submittedName>
</protein>
<dbReference type="EMBL" id="VDFU01000011">
    <property type="protein sequence ID" value="TNC49435.1"/>
    <property type="molecule type" value="Genomic_DNA"/>
</dbReference>
<accession>A0A5C4MZT0</accession>
<dbReference type="OrthoDB" id="7771794at2"/>
<dbReference type="InterPro" id="IPR036291">
    <property type="entry name" value="NAD(P)-bd_dom_sf"/>
</dbReference>
<dbReference type="InterPro" id="IPR016040">
    <property type="entry name" value="NAD(P)-bd_dom"/>
</dbReference>
<feature type="domain" description="NAD(P)-binding" evidence="1">
    <location>
        <begin position="6"/>
        <end position="144"/>
    </location>
</feature>
<keyword evidence="3" id="KW-1185">Reference proteome</keyword>
<dbReference type="RefSeq" id="WP_139076827.1">
    <property type="nucleotide sequence ID" value="NZ_VDFU01000011.1"/>
</dbReference>
<reference evidence="2 3" key="1">
    <citation type="submission" date="2019-06" db="EMBL/GenBank/DDBJ databases">
        <title>YIM 131921 draft genome.</title>
        <authorList>
            <person name="Jiang L."/>
        </authorList>
    </citation>
    <scope>NUCLEOTIDE SEQUENCE [LARGE SCALE GENOMIC DNA]</scope>
    <source>
        <strain evidence="2 3">YIM 131921</strain>
    </source>
</reference>
<evidence type="ECO:0000313" key="2">
    <source>
        <dbReference type="EMBL" id="TNC49435.1"/>
    </source>
</evidence>
<dbReference type="Gene3D" id="3.40.50.720">
    <property type="entry name" value="NAD(P)-binding Rossmann-like Domain"/>
    <property type="match status" value="1"/>
</dbReference>
<dbReference type="Pfam" id="PF13460">
    <property type="entry name" value="NAD_binding_10"/>
    <property type="match status" value="1"/>
</dbReference>
<dbReference type="InterPro" id="IPR052718">
    <property type="entry name" value="NmrA-type_oxidoreductase"/>
</dbReference>
<dbReference type="Proteomes" id="UP000305887">
    <property type="component" value="Unassembled WGS sequence"/>
</dbReference>
<evidence type="ECO:0000313" key="3">
    <source>
        <dbReference type="Proteomes" id="UP000305887"/>
    </source>
</evidence>
<dbReference type="SUPFAM" id="SSF51735">
    <property type="entry name" value="NAD(P)-binding Rossmann-fold domains"/>
    <property type="match status" value="1"/>
</dbReference>
<dbReference type="CDD" id="cd05269">
    <property type="entry name" value="TMR_SDR_a"/>
    <property type="match status" value="1"/>
</dbReference>
<name>A0A5C4MZT0_9RHOB</name>
<proteinExistence type="predicted"/>
<dbReference type="AlphaFoldDB" id="A0A5C4MZT0"/>
<organism evidence="2 3">
    <name type="scientific">Rubellimicrobium rubrum</name>
    <dbReference type="NCBI Taxonomy" id="2585369"/>
    <lineage>
        <taxon>Bacteria</taxon>
        <taxon>Pseudomonadati</taxon>
        <taxon>Pseudomonadota</taxon>
        <taxon>Alphaproteobacteria</taxon>
        <taxon>Rhodobacterales</taxon>
        <taxon>Roseobacteraceae</taxon>
        <taxon>Rubellimicrobium</taxon>
    </lineage>
</organism>
<dbReference type="PANTHER" id="PTHR47129">
    <property type="entry name" value="QUINONE OXIDOREDUCTASE 2"/>
    <property type="match status" value="1"/>
</dbReference>